<dbReference type="EMBL" id="JOJR01000805">
    <property type="protein sequence ID" value="RCN34259.1"/>
    <property type="molecule type" value="Genomic_DNA"/>
</dbReference>
<sequence length="80" mass="8971">MKVLIVLLAFSLTASAARICPWVDEFKLRDVGASSFVVRVKVTLSDDIWFDNGVGYNIYDLKVLQTYKDVRLPTNAMSVS</sequence>
<proteinExistence type="predicted"/>
<evidence type="ECO:0000256" key="1">
    <source>
        <dbReference type="SAM" id="SignalP"/>
    </source>
</evidence>
<keyword evidence="3" id="KW-1185">Reference proteome</keyword>
<gene>
    <name evidence="2" type="ORF">ANCCAN_19898</name>
</gene>
<evidence type="ECO:0000313" key="3">
    <source>
        <dbReference type="Proteomes" id="UP000252519"/>
    </source>
</evidence>
<dbReference type="AlphaFoldDB" id="A0A368FTC6"/>
<evidence type="ECO:0000313" key="2">
    <source>
        <dbReference type="EMBL" id="RCN34259.1"/>
    </source>
</evidence>
<name>A0A368FTC6_ANCCA</name>
<organism evidence="2 3">
    <name type="scientific">Ancylostoma caninum</name>
    <name type="common">Dog hookworm</name>
    <dbReference type="NCBI Taxonomy" id="29170"/>
    <lineage>
        <taxon>Eukaryota</taxon>
        <taxon>Metazoa</taxon>
        <taxon>Ecdysozoa</taxon>
        <taxon>Nematoda</taxon>
        <taxon>Chromadorea</taxon>
        <taxon>Rhabditida</taxon>
        <taxon>Rhabditina</taxon>
        <taxon>Rhabditomorpha</taxon>
        <taxon>Strongyloidea</taxon>
        <taxon>Ancylostomatidae</taxon>
        <taxon>Ancylostomatinae</taxon>
        <taxon>Ancylostoma</taxon>
    </lineage>
</organism>
<keyword evidence="1" id="KW-0732">Signal</keyword>
<protein>
    <recommendedName>
        <fullName evidence="4">Transthyretin-like family protein</fullName>
    </recommendedName>
</protein>
<feature type="chain" id="PRO_5017074545" description="Transthyretin-like family protein" evidence="1">
    <location>
        <begin position="17"/>
        <end position="80"/>
    </location>
</feature>
<evidence type="ECO:0008006" key="4">
    <source>
        <dbReference type="Google" id="ProtNLM"/>
    </source>
</evidence>
<dbReference type="Proteomes" id="UP000252519">
    <property type="component" value="Unassembled WGS sequence"/>
</dbReference>
<comment type="caution">
    <text evidence="2">The sequence shown here is derived from an EMBL/GenBank/DDBJ whole genome shotgun (WGS) entry which is preliminary data.</text>
</comment>
<feature type="signal peptide" evidence="1">
    <location>
        <begin position="1"/>
        <end position="16"/>
    </location>
</feature>
<accession>A0A368FTC6</accession>
<reference evidence="2 3" key="1">
    <citation type="submission" date="2014-10" db="EMBL/GenBank/DDBJ databases">
        <title>Draft genome of the hookworm Ancylostoma caninum.</title>
        <authorList>
            <person name="Mitreva M."/>
        </authorList>
    </citation>
    <scope>NUCLEOTIDE SEQUENCE [LARGE SCALE GENOMIC DNA]</scope>
    <source>
        <strain evidence="2 3">Baltimore</strain>
    </source>
</reference>